<sequence>MKVKYIIKGLVVAFLVVALATSCDSYNDALLDGIGNTREFSPVGVTAKVRNQTSVELTWTANASVDHYVVEFSADDPNFTTIFKTVEVTGAQLPVTVALEGETLYSIRVKAVSADGLEESKWTVTTANTLSEQLFLAIQDGDVTSKEATLRWVAGSNVTQITLSPGAITHTVTAEEKAAGIATISGLSSETSYQADLFNGTKRRGAINFTTGIDIGDGILVKTTDDLATVVANAPSGSILVFEPGDYTLQPLALNLDKSLTFRGLRSYDKPKLKVGFIVKTGLANLSLIDLDLTGDAAYSDVIKFDNALTCNDILISGCSINNYTRSLITVNSLAVKMNSFTVENSVISKGTTTSGDFIDIRSGFVASLVLKNSTFNDCVNARDFIREDNGTSNTFTGTGLTSNISVENCTLYLPRMTASNRILYVRLASNATVMTKNLFIDTPAIYSNQTTTSIPTFVNNNYYNSAALFSSGTRLDNSGTHTTLDPQVTSATGGDFTVKNQTLIDNKIGDPRWIK</sequence>
<dbReference type="SUPFAM" id="SSF49265">
    <property type="entry name" value="Fibronectin type III"/>
    <property type="match status" value="1"/>
</dbReference>
<dbReference type="OrthoDB" id="691503at2"/>
<dbReference type="Pfam" id="PF00041">
    <property type="entry name" value="fn3"/>
    <property type="match status" value="1"/>
</dbReference>
<dbReference type="InterPro" id="IPR032530">
    <property type="entry name" value="DUF4957"/>
</dbReference>
<dbReference type="Pfam" id="PF16318">
    <property type="entry name" value="DUF4957"/>
    <property type="match status" value="1"/>
</dbReference>
<feature type="chain" id="PRO_5015968774" evidence="1">
    <location>
        <begin position="21"/>
        <end position="516"/>
    </location>
</feature>
<dbReference type="CDD" id="cd00063">
    <property type="entry name" value="FN3"/>
    <property type="match status" value="1"/>
</dbReference>
<dbReference type="EMBL" id="QJHK01000014">
    <property type="protein sequence ID" value="PXY39893.1"/>
    <property type="molecule type" value="Genomic_DNA"/>
</dbReference>
<proteinExistence type="predicted"/>
<dbReference type="InterPro" id="IPR036116">
    <property type="entry name" value="FN3_sf"/>
</dbReference>
<dbReference type="Gene3D" id="2.60.40.10">
    <property type="entry name" value="Immunoglobulins"/>
    <property type="match status" value="1"/>
</dbReference>
<name>A0A2V4BPJ7_9FLAO</name>
<dbReference type="InterPro" id="IPR013783">
    <property type="entry name" value="Ig-like_fold"/>
</dbReference>
<dbReference type="Proteomes" id="UP000247903">
    <property type="component" value="Unassembled WGS sequence"/>
</dbReference>
<dbReference type="Gene3D" id="2.160.20.10">
    <property type="entry name" value="Single-stranded right-handed beta-helix, Pectin lyase-like"/>
    <property type="match status" value="1"/>
</dbReference>
<evidence type="ECO:0000313" key="3">
    <source>
        <dbReference type="EMBL" id="PXY39893.1"/>
    </source>
</evidence>
<dbReference type="PROSITE" id="PS50853">
    <property type="entry name" value="FN3"/>
    <property type="match status" value="1"/>
</dbReference>
<feature type="domain" description="Fibronectin type-III" evidence="2">
    <location>
        <begin position="41"/>
        <end position="133"/>
    </location>
</feature>
<dbReference type="PROSITE" id="PS51257">
    <property type="entry name" value="PROKAR_LIPOPROTEIN"/>
    <property type="match status" value="1"/>
</dbReference>
<evidence type="ECO:0000256" key="1">
    <source>
        <dbReference type="SAM" id="SignalP"/>
    </source>
</evidence>
<accession>A0A2V4BPJ7</accession>
<dbReference type="Pfam" id="PF17161">
    <property type="entry name" value="DUF5123"/>
    <property type="match status" value="1"/>
</dbReference>
<dbReference type="InterPro" id="IPR003961">
    <property type="entry name" value="FN3_dom"/>
</dbReference>
<dbReference type="InterPro" id="IPR012334">
    <property type="entry name" value="Pectin_lyas_fold"/>
</dbReference>
<organism evidence="3 4">
    <name type="scientific">Flavobacterium cheongpyeongense</name>
    <dbReference type="NCBI Taxonomy" id="2212651"/>
    <lineage>
        <taxon>Bacteria</taxon>
        <taxon>Pseudomonadati</taxon>
        <taxon>Bacteroidota</taxon>
        <taxon>Flavobacteriia</taxon>
        <taxon>Flavobacteriales</taxon>
        <taxon>Flavobacteriaceae</taxon>
        <taxon>Flavobacterium</taxon>
    </lineage>
</organism>
<keyword evidence="4" id="KW-1185">Reference proteome</keyword>
<gene>
    <name evidence="3" type="ORF">DMB65_15345</name>
</gene>
<protein>
    <submittedName>
        <fullName evidence="3">DUF5123 domain-containing protein</fullName>
    </submittedName>
</protein>
<dbReference type="SUPFAM" id="SSF51126">
    <property type="entry name" value="Pectin lyase-like"/>
    <property type="match status" value="1"/>
</dbReference>
<dbReference type="InterPro" id="IPR033427">
    <property type="entry name" value="DUF5123"/>
</dbReference>
<feature type="signal peptide" evidence="1">
    <location>
        <begin position="1"/>
        <end position="20"/>
    </location>
</feature>
<dbReference type="RefSeq" id="WP_110307518.1">
    <property type="nucleotide sequence ID" value="NZ_QJHK01000014.1"/>
</dbReference>
<keyword evidence="1" id="KW-0732">Signal</keyword>
<evidence type="ECO:0000313" key="4">
    <source>
        <dbReference type="Proteomes" id="UP000247903"/>
    </source>
</evidence>
<dbReference type="InterPro" id="IPR011050">
    <property type="entry name" value="Pectin_lyase_fold/virulence"/>
</dbReference>
<evidence type="ECO:0000259" key="2">
    <source>
        <dbReference type="PROSITE" id="PS50853"/>
    </source>
</evidence>
<dbReference type="AlphaFoldDB" id="A0A2V4BPJ7"/>
<reference evidence="3 4" key="1">
    <citation type="submission" date="2018-05" db="EMBL/GenBank/DDBJ databases">
        <title>Flavobacterium sp. strain IMCC34759, incomplete genome.</title>
        <authorList>
            <person name="Joung Y."/>
            <person name="Cho J."/>
        </authorList>
    </citation>
    <scope>NUCLEOTIDE SEQUENCE [LARGE SCALE GENOMIC DNA]</scope>
    <source>
        <strain evidence="3 4">IMCC34759</strain>
    </source>
</reference>
<comment type="caution">
    <text evidence="3">The sequence shown here is derived from an EMBL/GenBank/DDBJ whole genome shotgun (WGS) entry which is preliminary data.</text>
</comment>